<feature type="compositionally biased region" description="Basic and acidic residues" evidence="2">
    <location>
        <begin position="573"/>
        <end position="583"/>
    </location>
</feature>
<dbReference type="Gene3D" id="3.40.50.1240">
    <property type="entry name" value="Phosphoglycerate mutase-like"/>
    <property type="match status" value="1"/>
</dbReference>
<dbReference type="OrthoDB" id="258392at2759"/>
<name>A0A9P4TCB4_CURKU</name>
<dbReference type="EMBL" id="SWKU01000015">
    <property type="protein sequence ID" value="KAF3000274.1"/>
    <property type="molecule type" value="Genomic_DNA"/>
</dbReference>
<dbReference type="AlphaFoldDB" id="A0A9P4TCB4"/>
<feature type="transmembrane region" description="Helical" evidence="3">
    <location>
        <begin position="461"/>
        <end position="488"/>
    </location>
</feature>
<gene>
    <name evidence="5" type="ORF">E8E13_008211</name>
</gene>
<keyword evidence="3" id="KW-0472">Membrane</keyword>
<dbReference type="InterPro" id="IPR029033">
    <property type="entry name" value="His_PPase_superfam"/>
</dbReference>
<evidence type="ECO:0000313" key="6">
    <source>
        <dbReference type="Proteomes" id="UP000801428"/>
    </source>
</evidence>
<keyword evidence="3" id="KW-1133">Transmembrane helix</keyword>
<dbReference type="SUPFAM" id="SSF53254">
    <property type="entry name" value="Phosphoglycerate mutase-like"/>
    <property type="match status" value="1"/>
</dbReference>
<protein>
    <submittedName>
        <fullName evidence="5">Uncharacterized protein</fullName>
    </submittedName>
</protein>
<accession>A0A9P4TCB4</accession>
<comment type="caution">
    <text evidence="5">The sequence shown here is derived from an EMBL/GenBank/DDBJ whole genome shotgun (WGS) entry which is preliminary data.</text>
</comment>
<dbReference type="InterPro" id="IPR000560">
    <property type="entry name" value="His_Pase_clade-2"/>
</dbReference>
<keyword evidence="3" id="KW-0812">Transmembrane</keyword>
<dbReference type="InterPro" id="IPR050645">
    <property type="entry name" value="Histidine_acid_phosphatase"/>
</dbReference>
<dbReference type="Proteomes" id="UP000801428">
    <property type="component" value="Unassembled WGS sequence"/>
</dbReference>
<keyword evidence="6" id="KW-1185">Reference proteome</keyword>
<sequence>MFALSLAVLASTWVVHAQDNDAYHPHGAFAFIRSGERTPPLTDGSRVLTAVGAQQMYQLGQNLRARWIGGDGDAGLGVQNIANMSLDRLNNDQISVQTLDTQYLVSSAQAFMQGMYPPSSLVNSTGPGDVTGLLADGSAVQSPLNGYQYATIKTFGPDAYQSYYIAGNQNCPVAKVNSLQYMISDDFETTKAASKDTYDLMQTSWFQGHLLDDQRDYYHALDIWDYISYQYTHNRTIYERLTGNPTYTGVYNASRYYADEFAWNFWGNTAASNNDTDYQAIGGMTLAAEILHQFQDLVSDRKNHSTSTAGVSHPITLLFGERDTMINLLSLMLMDSRDNNFRAIPPFASAIIFELFSTGPDETFPQDDNELWVRFYYHNGTSDFDGQLIAFPMFNHGPSQTDMRWSDFNLMFSNIMMNSVAKWCKKCDAPSTFCYNLNATPIMISNPKAQTNGKSGAVSPAVAGVIGAVVTLAVAGLLFGLAMLLGGVRFHRVQRSPKSGLGGFKGSNKLASDADVANLSKGGALPAGVVSFGATNNAAGTDGRLRHERVGSWELRQKEFGNYKSGDMGEEFPSPRESFEHIDAVASRPVQPRESV</sequence>
<keyword evidence="4" id="KW-0732">Signal</keyword>
<evidence type="ECO:0000256" key="2">
    <source>
        <dbReference type="SAM" id="MobiDB-lite"/>
    </source>
</evidence>
<proteinExistence type="inferred from homology"/>
<dbReference type="GO" id="GO:0016791">
    <property type="term" value="F:phosphatase activity"/>
    <property type="evidence" value="ECO:0007669"/>
    <property type="project" value="TreeGrafter"/>
</dbReference>
<evidence type="ECO:0000256" key="3">
    <source>
        <dbReference type="SAM" id="Phobius"/>
    </source>
</evidence>
<feature type="signal peptide" evidence="4">
    <location>
        <begin position="1"/>
        <end position="17"/>
    </location>
</feature>
<organism evidence="5 6">
    <name type="scientific">Curvularia kusanoi</name>
    <name type="common">Cochliobolus kusanoi</name>
    <dbReference type="NCBI Taxonomy" id="90978"/>
    <lineage>
        <taxon>Eukaryota</taxon>
        <taxon>Fungi</taxon>
        <taxon>Dikarya</taxon>
        <taxon>Ascomycota</taxon>
        <taxon>Pezizomycotina</taxon>
        <taxon>Dothideomycetes</taxon>
        <taxon>Pleosporomycetidae</taxon>
        <taxon>Pleosporales</taxon>
        <taxon>Pleosporineae</taxon>
        <taxon>Pleosporaceae</taxon>
        <taxon>Curvularia</taxon>
    </lineage>
</organism>
<dbReference type="PANTHER" id="PTHR11567:SF127">
    <property type="entry name" value="HISTIDINE ACID PHOSPHATASE"/>
    <property type="match status" value="1"/>
</dbReference>
<evidence type="ECO:0000313" key="5">
    <source>
        <dbReference type="EMBL" id="KAF3000274.1"/>
    </source>
</evidence>
<dbReference type="CDD" id="cd07061">
    <property type="entry name" value="HP_HAP_like"/>
    <property type="match status" value="1"/>
</dbReference>
<dbReference type="Pfam" id="PF00328">
    <property type="entry name" value="His_Phos_2"/>
    <property type="match status" value="1"/>
</dbReference>
<evidence type="ECO:0000256" key="1">
    <source>
        <dbReference type="ARBA" id="ARBA00005375"/>
    </source>
</evidence>
<evidence type="ECO:0000256" key="4">
    <source>
        <dbReference type="SAM" id="SignalP"/>
    </source>
</evidence>
<feature type="chain" id="PRO_5040152477" evidence="4">
    <location>
        <begin position="18"/>
        <end position="596"/>
    </location>
</feature>
<dbReference type="PANTHER" id="PTHR11567">
    <property type="entry name" value="ACID PHOSPHATASE-RELATED"/>
    <property type="match status" value="1"/>
</dbReference>
<comment type="similarity">
    <text evidence="1">Belongs to the histidine acid phosphatase family.</text>
</comment>
<feature type="region of interest" description="Disordered" evidence="2">
    <location>
        <begin position="562"/>
        <end position="596"/>
    </location>
</feature>
<reference evidence="5" key="1">
    <citation type="submission" date="2019-04" db="EMBL/GenBank/DDBJ databases">
        <title>Sequencing of skin fungus with MAO and IRED activity.</title>
        <authorList>
            <person name="Marsaioli A.J."/>
            <person name="Bonatto J.M.C."/>
            <person name="Reis Junior O."/>
        </authorList>
    </citation>
    <scope>NUCLEOTIDE SEQUENCE</scope>
    <source>
        <strain evidence="5">30M1</strain>
    </source>
</reference>